<accession>A0ABS0RBH4</accession>
<gene>
    <name evidence="2" type="ORF">JBF12_15085</name>
</gene>
<evidence type="ECO:0000256" key="1">
    <source>
        <dbReference type="SAM" id="SignalP"/>
    </source>
</evidence>
<evidence type="ECO:0000313" key="2">
    <source>
        <dbReference type="EMBL" id="MBI0314289.1"/>
    </source>
</evidence>
<feature type="chain" id="PRO_5045204472" evidence="1">
    <location>
        <begin position="26"/>
        <end position="81"/>
    </location>
</feature>
<comment type="caution">
    <text evidence="2">The sequence shown here is derived from an EMBL/GenBank/DDBJ whole genome shotgun (WGS) entry which is preliminary data.</text>
</comment>
<proteinExistence type="predicted"/>
<feature type="signal peptide" evidence="1">
    <location>
        <begin position="1"/>
        <end position="25"/>
    </location>
</feature>
<name>A0ABS0RBH4_9ACTN</name>
<sequence length="81" mass="8175">MRRAGTALLAATACLAALPCAPAWAGTPGPAEGPAAAGQRLIRSFTVNVREPEGEPTGPTEPIGPIGELRAQHLVPAGVLR</sequence>
<keyword evidence="3" id="KW-1185">Reference proteome</keyword>
<dbReference type="RefSeq" id="WP_198277383.1">
    <property type="nucleotide sequence ID" value="NZ_BAAAIF010000024.1"/>
</dbReference>
<organism evidence="2 3">
    <name type="scientific">Streptomyces javensis</name>
    <dbReference type="NCBI Taxonomy" id="114698"/>
    <lineage>
        <taxon>Bacteria</taxon>
        <taxon>Bacillati</taxon>
        <taxon>Actinomycetota</taxon>
        <taxon>Actinomycetes</taxon>
        <taxon>Kitasatosporales</taxon>
        <taxon>Streptomycetaceae</taxon>
        <taxon>Streptomyces</taxon>
        <taxon>Streptomyces violaceusniger group</taxon>
    </lineage>
</organism>
<protein>
    <submittedName>
        <fullName evidence="2">Uncharacterized protein</fullName>
    </submittedName>
</protein>
<dbReference type="Proteomes" id="UP000638849">
    <property type="component" value="Unassembled WGS sequence"/>
</dbReference>
<evidence type="ECO:0000313" key="3">
    <source>
        <dbReference type="Proteomes" id="UP000638849"/>
    </source>
</evidence>
<dbReference type="EMBL" id="JAEEAQ010000119">
    <property type="protein sequence ID" value="MBI0314289.1"/>
    <property type="molecule type" value="Genomic_DNA"/>
</dbReference>
<keyword evidence="1" id="KW-0732">Signal</keyword>
<reference evidence="2 3" key="1">
    <citation type="submission" date="2020-12" db="EMBL/GenBank/DDBJ databases">
        <authorList>
            <person name="Kusuma A.B."/>
            <person name="Nouioui I."/>
            <person name="Goodfellow M."/>
        </authorList>
    </citation>
    <scope>NUCLEOTIDE SEQUENCE [LARGE SCALE GENOMIC DNA]</scope>
    <source>
        <strain evidence="2 3">DSM 41764</strain>
    </source>
</reference>